<dbReference type="EMBL" id="JANAVB010037819">
    <property type="protein sequence ID" value="KAJ6801609.1"/>
    <property type="molecule type" value="Genomic_DNA"/>
</dbReference>
<proteinExistence type="predicted"/>
<reference evidence="3" key="1">
    <citation type="journal article" date="2023" name="GigaByte">
        <title>Genome assembly of the bearded iris, Iris pallida Lam.</title>
        <authorList>
            <person name="Bruccoleri R.E."/>
            <person name="Oakeley E.J."/>
            <person name="Faust A.M.E."/>
            <person name="Altorfer M."/>
            <person name="Dessus-Babus S."/>
            <person name="Burckhardt D."/>
            <person name="Oertli M."/>
            <person name="Naumann U."/>
            <person name="Petersen F."/>
            <person name="Wong J."/>
        </authorList>
    </citation>
    <scope>NUCLEOTIDE SEQUENCE</scope>
    <source>
        <strain evidence="3">GSM-AAB239-AS_SAM_17_03QT</strain>
    </source>
</reference>
<evidence type="ECO:0000256" key="2">
    <source>
        <dbReference type="SAM" id="SignalP"/>
    </source>
</evidence>
<keyword evidence="4" id="KW-1185">Reference proteome</keyword>
<feature type="transmembrane region" description="Helical" evidence="1">
    <location>
        <begin position="36"/>
        <end position="63"/>
    </location>
</feature>
<keyword evidence="1" id="KW-1133">Transmembrane helix</keyword>
<dbReference type="AlphaFoldDB" id="A0AAX6ECE6"/>
<feature type="chain" id="PRO_5043365751" evidence="2">
    <location>
        <begin position="19"/>
        <end position="64"/>
    </location>
</feature>
<protein>
    <submittedName>
        <fullName evidence="3">Uncharacterized protein</fullName>
    </submittedName>
</protein>
<evidence type="ECO:0000313" key="4">
    <source>
        <dbReference type="Proteomes" id="UP001140949"/>
    </source>
</evidence>
<keyword evidence="1" id="KW-0472">Membrane</keyword>
<comment type="caution">
    <text evidence="3">The sequence shown here is derived from an EMBL/GenBank/DDBJ whole genome shotgun (WGS) entry which is preliminary data.</text>
</comment>
<feature type="signal peptide" evidence="2">
    <location>
        <begin position="1"/>
        <end position="18"/>
    </location>
</feature>
<sequence length="64" mass="7494">MFSKILIVLLHINMLTYSLNIYNPTHLNFGQLPSLFFLPICCYIIVVLRTMISRILFSCFILVQ</sequence>
<organism evidence="3 4">
    <name type="scientific">Iris pallida</name>
    <name type="common">Sweet iris</name>
    <dbReference type="NCBI Taxonomy" id="29817"/>
    <lineage>
        <taxon>Eukaryota</taxon>
        <taxon>Viridiplantae</taxon>
        <taxon>Streptophyta</taxon>
        <taxon>Embryophyta</taxon>
        <taxon>Tracheophyta</taxon>
        <taxon>Spermatophyta</taxon>
        <taxon>Magnoliopsida</taxon>
        <taxon>Liliopsida</taxon>
        <taxon>Asparagales</taxon>
        <taxon>Iridaceae</taxon>
        <taxon>Iridoideae</taxon>
        <taxon>Irideae</taxon>
        <taxon>Iris</taxon>
    </lineage>
</organism>
<gene>
    <name evidence="3" type="ORF">M6B38_196910</name>
</gene>
<accession>A0AAX6ECE6</accession>
<dbReference type="Proteomes" id="UP001140949">
    <property type="component" value="Unassembled WGS sequence"/>
</dbReference>
<name>A0AAX6ECE6_IRIPA</name>
<keyword evidence="1" id="KW-0812">Transmembrane</keyword>
<keyword evidence="2" id="KW-0732">Signal</keyword>
<evidence type="ECO:0000256" key="1">
    <source>
        <dbReference type="SAM" id="Phobius"/>
    </source>
</evidence>
<evidence type="ECO:0000313" key="3">
    <source>
        <dbReference type="EMBL" id="KAJ6801609.1"/>
    </source>
</evidence>
<reference evidence="3" key="2">
    <citation type="submission" date="2023-04" db="EMBL/GenBank/DDBJ databases">
        <authorList>
            <person name="Bruccoleri R.E."/>
            <person name="Oakeley E.J."/>
            <person name="Faust A.-M."/>
            <person name="Dessus-Babus S."/>
            <person name="Altorfer M."/>
            <person name="Burckhardt D."/>
            <person name="Oertli M."/>
            <person name="Naumann U."/>
            <person name="Petersen F."/>
            <person name="Wong J."/>
        </authorList>
    </citation>
    <scope>NUCLEOTIDE SEQUENCE</scope>
    <source>
        <strain evidence="3">GSM-AAB239-AS_SAM_17_03QT</strain>
        <tissue evidence="3">Leaf</tissue>
    </source>
</reference>